<dbReference type="GO" id="GO:0046872">
    <property type="term" value="F:metal ion binding"/>
    <property type="evidence" value="ECO:0007669"/>
    <property type="project" value="UniProtKB-KW"/>
</dbReference>
<evidence type="ECO:0000313" key="7">
    <source>
        <dbReference type="EnsemblPlants" id="OMERI07G15380.5"/>
    </source>
</evidence>
<dbReference type="Pfam" id="PF00459">
    <property type="entry name" value="Inositol_P"/>
    <property type="match status" value="1"/>
</dbReference>
<keyword evidence="4" id="KW-0378">Hydrolase</keyword>
<dbReference type="Proteomes" id="UP000008021">
    <property type="component" value="Chromosome 7"/>
</dbReference>
<dbReference type="HOGENOM" id="CLU_033446_0_0_1"/>
<dbReference type="InterPro" id="IPR051090">
    <property type="entry name" value="Inositol_monoP_superfamily"/>
</dbReference>
<keyword evidence="3 6" id="KW-0479">Metal-binding</keyword>
<evidence type="ECO:0000256" key="6">
    <source>
        <dbReference type="PIRSR" id="PIRSR600760-2"/>
    </source>
</evidence>
<dbReference type="Gramene" id="OMERI07G15380.5">
    <property type="protein sequence ID" value="OMERI07G15380.5"/>
    <property type="gene ID" value="OMERI07G15380"/>
</dbReference>
<comment type="cofactor">
    <cofactor evidence="1 6">
        <name>Mg(2+)</name>
        <dbReference type="ChEBI" id="CHEBI:18420"/>
    </cofactor>
</comment>
<organism evidence="7">
    <name type="scientific">Oryza meridionalis</name>
    <dbReference type="NCBI Taxonomy" id="40149"/>
    <lineage>
        <taxon>Eukaryota</taxon>
        <taxon>Viridiplantae</taxon>
        <taxon>Streptophyta</taxon>
        <taxon>Embryophyta</taxon>
        <taxon>Tracheophyta</taxon>
        <taxon>Spermatophyta</taxon>
        <taxon>Magnoliopsida</taxon>
        <taxon>Liliopsida</taxon>
        <taxon>Poales</taxon>
        <taxon>Poaceae</taxon>
        <taxon>BOP clade</taxon>
        <taxon>Oryzoideae</taxon>
        <taxon>Oryzeae</taxon>
        <taxon>Oryzinae</taxon>
        <taxon>Oryza</taxon>
    </lineage>
</organism>
<feature type="binding site" evidence="6">
    <location>
        <position position="153"/>
    </location>
    <ligand>
        <name>Mg(2+)</name>
        <dbReference type="ChEBI" id="CHEBI:18420"/>
        <label>1</label>
        <note>catalytic</note>
    </ligand>
</feature>
<sequence length="420" mass="45134">MPHLHLSLPPHGLLLVAGGRRRLLLPSPSPRRQPPLSQWLINVSCDIADRAAASVELEVAAAAEAYGLPFPSERAAHHRELAAAAAAVERACRLCVDVKRSLLSGEKKIFEKSDQTLVTVADFGVQALISLEEDSASLRSSNTDDNSSNVLVESISSAVAEKVRNADSLLTHDDVLRAIDRGGKNAVSFDSNPASYWVGLALVVNEKVVAGVMGCPNWSNATIASRKEDSADAQPDRGILMIAHVGCGTWARHLSVDIGQFTTAQIVNMARFCIPDSQTWNMIPLSVLFNSTMDESNPRDENEILLLSVYCGSLCKYLTVASGRASVFVLRARTKNLKSWDHAVGVICVQEAGGQISDWSGKPLDLAADLTGRRDIYPSGGVLVTNGALHGELVEMISANHKNRPYELAGVNDFGKILPA</sequence>
<dbReference type="PANTHER" id="PTHR43200">
    <property type="entry name" value="PHOSPHATASE"/>
    <property type="match status" value="1"/>
</dbReference>
<evidence type="ECO:0000256" key="2">
    <source>
        <dbReference type="ARBA" id="ARBA00009759"/>
    </source>
</evidence>
<dbReference type="Gene3D" id="3.40.190.80">
    <property type="match status" value="1"/>
</dbReference>
<dbReference type="GO" id="GO:0000103">
    <property type="term" value="P:sulfate assimilation"/>
    <property type="evidence" value="ECO:0007669"/>
    <property type="project" value="TreeGrafter"/>
</dbReference>
<keyword evidence="8" id="KW-1185">Reference proteome</keyword>
<keyword evidence="5 6" id="KW-0460">Magnesium</keyword>
<evidence type="ECO:0000256" key="5">
    <source>
        <dbReference type="ARBA" id="ARBA00022842"/>
    </source>
</evidence>
<dbReference type="EnsemblPlants" id="OMERI07G15380.5">
    <property type="protein sequence ID" value="OMERI07G15380.5"/>
    <property type="gene ID" value="OMERI07G15380"/>
</dbReference>
<dbReference type="Gene3D" id="3.30.540.10">
    <property type="entry name" value="Fructose-1,6-Bisphosphatase, subunit A, domain 1"/>
    <property type="match status" value="1"/>
</dbReference>
<accession>A0A0E0ED26</accession>
<evidence type="ECO:0000256" key="3">
    <source>
        <dbReference type="ARBA" id="ARBA00022723"/>
    </source>
</evidence>
<proteinExistence type="inferred from homology"/>
<evidence type="ECO:0000313" key="8">
    <source>
        <dbReference type="Proteomes" id="UP000008021"/>
    </source>
</evidence>
<dbReference type="PANTHER" id="PTHR43200:SF4">
    <property type="entry name" value="PAP-SPECIFIC PHOSPHATASE, MITOCHONDRIAL-RELATED"/>
    <property type="match status" value="1"/>
</dbReference>
<reference evidence="7" key="1">
    <citation type="submission" date="2015-04" db="UniProtKB">
        <authorList>
            <consortium name="EnsemblPlants"/>
        </authorList>
    </citation>
    <scope>IDENTIFICATION</scope>
</reference>
<dbReference type="FunFam" id="3.40.190.80:FF:000017">
    <property type="entry name" value="Putative PAP-specific phosphatase, mitochondrial"/>
    <property type="match status" value="1"/>
</dbReference>
<comment type="similarity">
    <text evidence="2">Belongs to the inositol monophosphatase superfamily.</text>
</comment>
<dbReference type="AlphaFoldDB" id="A0A0E0ED26"/>
<name>A0A0E0ED26_9ORYZ</name>
<feature type="binding site" evidence="6">
    <location>
        <position position="341"/>
    </location>
    <ligand>
        <name>Mg(2+)</name>
        <dbReference type="ChEBI" id="CHEBI:18420"/>
        <label>1</label>
        <note>catalytic</note>
    </ligand>
</feature>
<evidence type="ECO:0000256" key="1">
    <source>
        <dbReference type="ARBA" id="ARBA00001946"/>
    </source>
</evidence>
<dbReference type="GO" id="GO:0008441">
    <property type="term" value="F:3'(2'),5'-bisphosphate nucleotidase activity"/>
    <property type="evidence" value="ECO:0007669"/>
    <property type="project" value="TreeGrafter"/>
</dbReference>
<dbReference type="SUPFAM" id="SSF56655">
    <property type="entry name" value="Carbohydrate phosphatase"/>
    <property type="match status" value="1"/>
</dbReference>
<evidence type="ECO:0008006" key="9">
    <source>
        <dbReference type="Google" id="ProtNLM"/>
    </source>
</evidence>
<reference evidence="7" key="2">
    <citation type="submission" date="2018-05" db="EMBL/GenBank/DDBJ databases">
        <title>OmerRS3 (Oryza meridionalis Reference Sequence Version 3).</title>
        <authorList>
            <person name="Zhang J."/>
            <person name="Kudrna D."/>
            <person name="Lee S."/>
            <person name="Talag J."/>
            <person name="Welchert J."/>
            <person name="Wing R.A."/>
        </authorList>
    </citation>
    <scope>NUCLEOTIDE SEQUENCE [LARGE SCALE GENOMIC DNA]</scope>
    <source>
        <strain evidence="7">cv. OR44</strain>
    </source>
</reference>
<protein>
    <recommendedName>
        <fullName evidence="9">3'(2'),5'-bisphosphate nucleotidase</fullName>
    </recommendedName>
</protein>
<feature type="binding site" evidence="6">
    <location>
        <position position="180"/>
    </location>
    <ligand>
        <name>Mg(2+)</name>
        <dbReference type="ChEBI" id="CHEBI:18420"/>
        <label>1</label>
        <note>catalytic</note>
    </ligand>
</feature>
<evidence type="ECO:0000256" key="4">
    <source>
        <dbReference type="ARBA" id="ARBA00022801"/>
    </source>
</evidence>
<dbReference type="InterPro" id="IPR000760">
    <property type="entry name" value="Inositol_monophosphatase-like"/>
</dbReference>